<dbReference type="SUPFAM" id="SSF52266">
    <property type="entry name" value="SGNH hydrolase"/>
    <property type="match status" value="1"/>
</dbReference>
<dbReference type="Pfam" id="PF13472">
    <property type="entry name" value="Lipase_GDSL_2"/>
    <property type="match status" value="1"/>
</dbReference>
<dbReference type="STRING" id="1215089.BBI08_08670"/>
<keyword evidence="3" id="KW-1185">Reference proteome</keyword>
<dbReference type="KEGG" id="phc:BBI08_08670"/>
<sequence>MFKKLIYILLIALIFIVISGERNLNRIQLSDENALHTKTVETQSLPSTFSTKLTSGKPVTIVFLGDYVTSDDSLPDGNLNHVALLANWFNKNYPDQVKIINAGMNANTVSHMKKRIDTDVIKHAPDLVVISTGLNDALGAWKIPVKEYAANYQAIVEAIVASGDTEVVIRTPNPTTSVEYNVKMKSYIQASRELTSQDKVYLFDFYQIMADDVHAKNISQLDLMQNKLHPNIKGQAYLSEQFKTYFTSEIIQP</sequence>
<evidence type="ECO:0000313" key="2">
    <source>
        <dbReference type="EMBL" id="ANU13920.1"/>
    </source>
</evidence>
<name>A0A1C7DQM3_9BACL</name>
<feature type="domain" description="SGNH hydrolase-type esterase" evidence="1">
    <location>
        <begin position="64"/>
        <end position="236"/>
    </location>
</feature>
<gene>
    <name evidence="2" type="ORF">BBI08_08670</name>
</gene>
<dbReference type="InterPro" id="IPR036514">
    <property type="entry name" value="SGNH_hydro_sf"/>
</dbReference>
<evidence type="ECO:0000259" key="1">
    <source>
        <dbReference type="Pfam" id="PF13472"/>
    </source>
</evidence>
<reference evidence="2" key="1">
    <citation type="submission" date="2016-10" db="EMBL/GenBank/DDBJ databases">
        <authorList>
            <person name="de Groot N.N."/>
        </authorList>
    </citation>
    <scope>NUCLEOTIDE SEQUENCE</scope>
    <source>
        <strain evidence="2">DSM 24743</strain>
    </source>
</reference>
<dbReference type="GO" id="GO:0004622">
    <property type="term" value="F:phosphatidylcholine lysophospholipase activity"/>
    <property type="evidence" value="ECO:0007669"/>
    <property type="project" value="TreeGrafter"/>
</dbReference>
<dbReference type="InterPro" id="IPR013830">
    <property type="entry name" value="SGNH_hydro"/>
</dbReference>
<organism evidence="2 3">
    <name type="scientific">Planococcus halocryophilus</name>
    <dbReference type="NCBI Taxonomy" id="1215089"/>
    <lineage>
        <taxon>Bacteria</taxon>
        <taxon>Bacillati</taxon>
        <taxon>Bacillota</taxon>
        <taxon>Bacilli</taxon>
        <taxon>Bacillales</taxon>
        <taxon>Caryophanaceae</taxon>
        <taxon>Planococcus</taxon>
    </lineage>
</organism>
<dbReference type="InterPro" id="IPR051532">
    <property type="entry name" value="Ester_Hydrolysis_Enzymes"/>
</dbReference>
<dbReference type="PANTHER" id="PTHR30383:SF5">
    <property type="entry name" value="SGNH HYDROLASE-TYPE ESTERASE DOMAIN-CONTAINING PROTEIN"/>
    <property type="match status" value="1"/>
</dbReference>
<proteinExistence type="predicted"/>
<dbReference type="RefSeq" id="WP_065528187.1">
    <property type="nucleotide sequence ID" value="NZ_CP016537.2"/>
</dbReference>
<dbReference type="Proteomes" id="UP000092687">
    <property type="component" value="Chromosome"/>
</dbReference>
<dbReference type="OrthoDB" id="388542at2"/>
<accession>A0A1C7DQM3</accession>
<dbReference type="Gene3D" id="3.40.50.1110">
    <property type="entry name" value="SGNH hydrolase"/>
    <property type="match status" value="1"/>
</dbReference>
<dbReference type="PANTHER" id="PTHR30383">
    <property type="entry name" value="THIOESTERASE 1/PROTEASE 1/LYSOPHOSPHOLIPASE L1"/>
    <property type="match status" value="1"/>
</dbReference>
<protein>
    <submittedName>
        <fullName evidence="2">GDSL family lipase</fullName>
    </submittedName>
</protein>
<dbReference type="AlphaFoldDB" id="A0A1C7DQM3"/>
<evidence type="ECO:0000313" key="3">
    <source>
        <dbReference type="Proteomes" id="UP000092687"/>
    </source>
</evidence>
<dbReference type="EMBL" id="CP016537">
    <property type="protein sequence ID" value="ANU13920.1"/>
    <property type="molecule type" value="Genomic_DNA"/>
</dbReference>